<feature type="region of interest" description="Disordered" evidence="1">
    <location>
        <begin position="1"/>
        <end position="20"/>
    </location>
</feature>
<organism evidence="4 6">
    <name type="scientific">Bursaphelenchus xylophilus</name>
    <name type="common">Pinewood nematode worm</name>
    <name type="synonym">Aphelenchoides xylophilus</name>
    <dbReference type="NCBI Taxonomy" id="6326"/>
    <lineage>
        <taxon>Eukaryota</taxon>
        <taxon>Metazoa</taxon>
        <taxon>Ecdysozoa</taxon>
        <taxon>Nematoda</taxon>
        <taxon>Chromadorea</taxon>
        <taxon>Rhabditida</taxon>
        <taxon>Tylenchina</taxon>
        <taxon>Tylenchomorpha</taxon>
        <taxon>Aphelenchoidea</taxon>
        <taxon>Aphelenchoididae</taxon>
        <taxon>Bursaphelenchus</taxon>
    </lineage>
</organism>
<dbReference type="AlphaFoldDB" id="A0A1I7SQ11"/>
<reference evidence="3" key="2">
    <citation type="submission" date="2020-08" db="EMBL/GenBank/DDBJ databases">
        <authorList>
            <person name="Kikuchi T."/>
        </authorList>
    </citation>
    <scope>NUCLEOTIDE SEQUENCE</scope>
    <source>
        <strain evidence="2">Ka4C1</strain>
    </source>
</reference>
<reference evidence="6" key="1">
    <citation type="submission" date="2016-11" db="UniProtKB">
        <authorList>
            <consortium name="WormBaseParasite"/>
        </authorList>
    </citation>
    <scope>IDENTIFICATION</scope>
</reference>
<dbReference type="SMR" id="A0A1I7SQ11"/>
<name>A0A1I7SQ11_BURXY</name>
<dbReference type="WBParaSite" id="BXY_1515600.1">
    <property type="protein sequence ID" value="BXY_1515600.1"/>
    <property type="gene ID" value="BXY_1515600"/>
</dbReference>
<dbReference type="EMBL" id="CAJFCV020000003">
    <property type="protein sequence ID" value="CAG9109470.1"/>
    <property type="molecule type" value="Genomic_DNA"/>
</dbReference>
<keyword evidence="5" id="KW-1185">Reference proteome</keyword>
<proteinExistence type="predicted"/>
<evidence type="ECO:0000313" key="4">
    <source>
        <dbReference type="Proteomes" id="UP000095284"/>
    </source>
</evidence>
<sequence>MQNPKCEWTEPERGPSVQSAMRQRSFELLTPASRPSPLHWSLARKQSGGSIREVRALCSAKEKKKVEGSENIAVCTATIHERVLKVGCALRECTNADCFHDDFPNNRVFL</sequence>
<dbReference type="Proteomes" id="UP000659654">
    <property type="component" value="Unassembled WGS sequence"/>
</dbReference>
<protein>
    <submittedName>
        <fullName evidence="2">(pine wood nematode) hypothetical protein</fullName>
    </submittedName>
</protein>
<gene>
    <name evidence="2" type="ORF">BXYJ_LOCUS7187</name>
</gene>
<evidence type="ECO:0000313" key="3">
    <source>
        <dbReference type="EMBL" id="CAG9109470.1"/>
    </source>
</evidence>
<evidence type="ECO:0000313" key="2">
    <source>
        <dbReference type="EMBL" id="CAD5222219.1"/>
    </source>
</evidence>
<dbReference type="EMBL" id="CAJFDI010000003">
    <property type="protein sequence ID" value="CAD5222219.1"/>
    <property type="molecule type" value="Genomic_DNA"/>
</dbReference>
<evidence type="ECO:0000256" key="1">
    <source>
        <dbReference type="SAM" id="MobiDB-lite"/>
    </source>
</evidence>
<dbReference type="Proteomes" id="UP000095284">
    <property type="component" value="Unplaced"/>
</dbReference>
<accession>A0A1I7SQ11</accession>
<evidence type="ECO:0000313" key="6">
    <source>
        <dbReference type="WBParaSite" id="BXY_1515600.1"/>
    </source>
</evidence>
<evidence type="ECO:0000313" key="5">
    <source>
        <dbReference type="Proteomes" id="UP000659654"/>
    </source>
</evidence>
<dbReference type="Proteomes" id="UP000582659">
    <property type="component" value="Unassembled WGS sequence"/>
</dbReference>